<evidence type="ECO:0000313" key="1">
    <source>
        <dbReference type="EMBL" id="ASN79758.1"/>
    </source>
</evidence>
<protein>
    <recommendedName>
        <fullName evidence="3">Tetratricopeptide repeat protein</fullName>
    </recommendedName>
</protein>
<keyword evidence="2" id="KW-1185">Reference proteome</keyword>
<dbReference type="Proteomes" id="UP000259030">
    <property type="component" value="Chromosome"/>
</dbReference>
<proteinExistence type="predicted"/>
<evidence type="ECO:0000313" key="2">
    <source>
        <dbReference type="Proteomes" id="UP000259030"/>
    </source>
</evidence>
<dbReference type="RefSeq" id="WP_022800569.1">
    <property type="nucleotide sequence ID" value="NZ_ATTJ01000001.1"/>
</dbReference>
<accession>A0A221SSY6</accession>
<gene>
    <name evidence="1" type="ORF">DFI_00940</name>
</gene>
<dbReference type="KEGG" id="dfc:DFI_00940"/>
<dbReference type="STRING" id="317577.GCA_000419625_00992"/>
<dbReference type="OrthoDB" id="69507at2"/>
<organism evidence="1 2">
    <name type="scientific">Deinococcus ficus</name>
    <dbReference type="NCBI Taxonomy" id="317577"/>
    <lineage>
        <taxon>Bacteria</taxon>
        <taxon>Thermotogati</taxon>
        <taxon>Deinococcota</taxon>
        <taxon>Deinococci</taxon>
        <taxon>Deinococcales</taxon>
        <taxon>Deinococcaceae</taxon>
        <taxon>Deinococcus</taxon>
    </lineage>
</organism>
<reference evidence="1 2" key="1">
    <citation type="submission" date="2017-05" db="EMBL/GenBank/DDBJ databases">
        <title>The complete genome sequence of Deinococcus ficus isolated from the rhizosphere of the Ficus religiosa L. in Taiwan.</title>
        <authorList>
            <person name="Wu K.-M."/>
            <person name="Liao T.-L."/>
            <person name="Liu Y.-M."/>
            <person name="Young C.-C."/>
            <person name="Tsai S.-F."/>
        </authorList>
    </citation>
    <scope>NUCLEOTIDE SEQUENCE [LARGE SCALE GENOMIC DNA]</scope>
    <source>
        <strain evidence="1 2">CC-FR2-10</strain>
    </source>
</reference>
<dbReference type="AlphaFoldDB" id="A0A221SSY6"/>
<evidence type="ECO:0008006" key="3">
    <source>
        <dbReference type="Google" id="ProtNLM"/>
    </source>
</evidence>
<name>A0A221SSY6_9DEIO</name>
<dbReference type="EMBL" id="CP021081">
    <property type="protein sequence ID" value="ASN79758.1"/>
    <property type="molecule type" value="Genomic_DNA"/>
</dbReference>
<sequence length="104" mass="11643">MRPDYLHAARALQLGREHAVEGEANRALRLYDESLGILRTLPPERTRDILLAHTHLAYYQTLTLIGARDVDHHLSQGVSYARCTRDPLARAIAEECLSGLDAVL</sequence>